<proteinExistence type="inferred from homology"/>
<dbReference type="SUPFAM" id="SSF109854">
    <property type="entry name" value="DinB/YfiT-like putative metalloenzymes"/>
    <property type="match status" value="1"/>
</dbReference>
<evidence type="ECO:0000256" key="1">
    <source>
        <dbReference type="ARBA" id="ARBA00008635"/>
    </source>
</evidence>
<dbReference type="EMBL" id="FOSK01000006">
    <property type="protein sequence ID" value="SFK54191.1"/>
    <property type="molecule type" value="Genomic_DNA"/>
</dbReference>
<dbReference type="Gene3D" id="1.20.120.450">
    <property type="entry name" value="dinb family like domain"/>
    <property type="match status" value="1"/>
</dbReference>
<protein>
    <submittedName>
        <fullName evidence="3">Uncharacterized damage-inducible protein DinB (Forms a four-helix bundle)</fullName>
    </submittedName>
</protein>
<evidence type="ECO:0000256" key="2">
    <source>
        <dbReference type="ARBA" id="ARBA00022723"/>
    </source>
</evidence>
<name>A0A1I4AE24_9HYPH</name>
<sequence length="192" mass="22018">MLIFFTKIHNQMTGIEKMYSDFKLFAQYNTWMNARLYECAEQLSDAQLKEDRGAFFKSAFATFNHIMVGDLTWLRRFAKHSQSYESLQQLDQFPVPTALTSIPYDSWSDLKAARQKLDAIIEEFAGDITAAQAENALTYANMKGIPATKNFGDLVLHFFNHQTHHRGQITTLLTQFGLETPDTDLLFLCQDA</sequence>
<reference evidence="3 4" key="1">
    <citation type="submission" date="2016-10" db="EMBL/GenBank/DDBJ databases">
        <authorList>
            <person name="Varghese N."/>
            <person name="Submissions S."/>
        </authorList>
    </citation>
    <scope>NUCLEOTIDE SEQUENCE [LARGE SCALE GENOMIC DNA]</scope>
    <source>
        <strain evidence="3 4">DSM 16392</strain>
    </source>
</reference>
<comment type="similarity">
    <text evidence="1">Belongs to the DinB family.</text>
</comment>
<gene>
    <name evidence="3" type="ORF">SAMN04488518_106136</name>
</gene>
<dbReference type="PANTHER" id="PTHR37302">
    <property type="entry name" value="SLR1116 PROTEIN"/>
    <property type="match status" value="1"/>
</dbReference>
<comment type="caution">
    <text evidence="3">The sequence shown here is derived from an EMBL/GenBank/DDBJ whole genome shotgun (WGS) entry which is preliminary data.</text>
</comment>
<keyword evidence="4" id="KW-1185">Reference proteome</keyword>
<dbReference type="PANTHER" id="PTHR37302:SF1">
    <property type="entry name" value="PROTEIN DINB"/>
    <property type="match status" value="1"/>
</dbReference>
<dbReference type="InterPro" id="IPR034660">
    <property type="entry name" value="DinB/YfiT-like"/>
</dbReference>
<dbReference type="Proteomes" id="UP000199598">
    <property type="component" value="Unassembled WGS sequence"/>
</dbReference>
<organism evidence="3 4">
    <name type="scientific">Pseudovibrio ascidiaceicola</name>
    <dbReference type="NCBI Taxonomy" id="285279"/>
    <lineage>
        <taxon>Bacteria</taxon>
        <taxon>Pseudomonadati</taxon>
        <taxon>Pseudomonadota</taxon>
        <taxon>Alphaproteobacteria</taxon>
        <taxon>Hyphomicrobiales</taxon>
        <taxon>Stappiaceae</taxon>
        <taxon>Pseudovibrio</taxon>
    </lineage>
</organism>
<evidence type="ECO:0000313" key="3">
    <source>
        <dbReference type="EMBL" id="SFK54191.1"/>
    </source>
</evidence>
<dbReference type="InterPro" id="IPR007837">
    <property type="entry name" value="DinB"/>
</dbReference>
<evidence type="ECO:0000313" key="4">
    <source>
        <dbReference type="Proteomes" id="UP000199598"/>
    </source>
</evidence>
<accession>A0A1I4AE24</accession>
<keyword evidence="2" id="KW-0479">Metal-binding</keyword>
<dbReference type="Pfam" id="PF05163">
    <property type="entry name" value="DinB"/>
    <property type="match status" value="1"/>
</dbReference>